<sequence length="241" mass="27774">MHRSVLVAFDFDHTISNDNTDVVARKLLPQEKLTDSVKELCRTSGWIPYMAKIFELLHSCSIDSKQIEKAIINIPPVPGVEKLLRELHVRGCEIIIISDSNTLFIGQWLKNRKLDHLVAQVFTNPAKFDENGVLRIDMYHVQDSCKLSTVNLCKGQILESYIKKRRNEGVHFDRVVYVGDGKNDLCPILRLSERDLAFPRQDYILVKILNSTEKMDIPKVKSRVFPWSDGMQILKKLEEEI</sequence>
<dbReference type="OrthoDB" id="10267182at2759"/>
<dbReference type="EMBL" id="KQ434772">
    <property type="protein sequence ID" value="KZC03915.1"/>
    <property type="molecule type" value="Genomic_DNA"/>
</dbReference>
<feature type="active site" description="Proton donor" evidence="6">
    <location>
        <position position="12"/>
    </location>
</feature>
<keyword evidence="5 8" id="KW-0460">Magnesium</keyword>
<evidence type="ECO:0000256" key="7">
    <source>
        <dbReference type="PIRSR" id="PIRSR031051-2"/>
    </source>
</evidence>
<dbReference type="PANTHER" id="PTHR20889:SF12">
    <property type="entry name" value="LP01149P"/>
    <property type="match status" value="1"/>
</dbReference>
<gene>
    <name evidence="9" type="ORF">WN55_00095</name>
</gene>
<dbReference type="AlphaFoldDB" id="A0A154NW46"/>
<dbReference type="STRING" id="178035.A0A154NW46"/>
<comment type="cofactor">
    <cofactor evidence="1 8">
        <name>Mg(2+)</name>
        <dbReference type="ChEBI" id="CHEBI:18420"/>
    </cofactor>
</comment>
<dbReference type="PANTHER" id="PTHR20889">
    <property type="entry name" value="PHOSPHATASE, ORPHAN 1, 2"/>
    <property type="match status" value="1"/>
</dbReference>
<feature type="binding site" evidence="8">
    <location>
        <position position="10"/>
    </location>
    <ligand>
        <name>Mg(2+)</name>
        <dbReference type="ChEBI" id="CHEBI:18420"/>
    </ligand>
</feature>
<dbReference type="NCBIfam" id="TIGR01488">
    <property type="entry name" value="HAD-SF-IB"/>
    <property type="match status" value="1"/>
</dbReference>
<evidence type="ECO:0000256" key="8">
    <source>
        <dbReference type="PIRSR" id="PIRSR031051-3"/>
    </source>
</evidence>
<feature type="binding site" evidence="8">
    <location>
        <position position="12"/>
    </location>
    <ligand>
        <name>Mg(2+)</name>
        <dbReference type="ChEBI" id="CHEBI:18420"/>
    </ligand>
</feature>
<dbReference type="InterPro" id="IPR016965">
    <property type="entry name" value="Pase_PHOSPHO-typ"/>
</dbReference>
<dbReference type="GO" id="GO:0016791">
    <property type="term" value="F:phosphatase activity"/>
    <property type="evidence" value="ECO:0007669"/>
    <property type="project" value="InterPro"/>
</dbReference>
<dbReference type="NCBIfam" id="TIGR01489">
    <property type="entry name" value="DKMTPPase-SF"/>
    <property type="match status" value="1"/>
</dbReference>
<keyword evidence="4" id="KW-0378">Hydrolase</keyword>
<comment type="similarity">
    <text evidence="2">Belongs to the HAD-like hydrolase superfamily. PHOSPHO family.</text>
</comment>
<feature type="binding site" evidence="7">
    <location>
        <position position="21"/>
    </location>
    <ligand>
        <name>substrate</name>
    </ligand>
</feature>
<proteinExistence type="inferred from homology"/>
<evidence type="ECO:0000256" key="5">
    <source>
        <dbReference type="ARBA" id="ARBA00022842"/>
    </source>
</evidence>
<dbReference type="InterPro" id="IPR023214">
    <property type="entry name" value="HAD_sf"/>
</dbReference>
<dbReference type="Gene3D" id="3.40.50.1000">
    <property type="entry name" value="HAD superfamily/HAD-like"/>
    <property type="match status" value="1"/>
</dbReference>
<accession>A0A154NW46</accession>
<feature type="binding site" evidence="7">
    <location>
        <position position="99"/>
    </location>
    <ligand>
        <name>substrate</name>
    </ligand>
</feature>
<organism evidence="9 10">
    <name type="scientific">Dufourea novaeangliae</name>
    <name type="common">Sweat bee</name>
    <dbReference type="NCBI Taxonomy" id="178035"/>
    <lineage>
        <taxon>Eukaryota</taxon>
        <taxon>Metazoa</taxon>
        <taxon>Ecdysozoa</taxon>
        <taxon>Arthropoda</taxon>
        <taxon>Hexapoda</taxon>
        <taxon>Insecta</taxon>
        <taxon>Pterygota</taxon>
        <taxon>Neoptera</taxon>
        <taxon>Endopterygota</taxon>
        <taxon>Hymenoptera</taxon>
        <taxon>Apocrita</taxon>
        <taxon>Aculeata</taxon>
        <taxon>Apoidea</taxon>
        <taxon>Anthophila</taxon>
        <taxon>Halictidae</taxon>
        <taxon>Rophitinae</taxon>
        <taxon>Dufourea</taxon>
    </lineage>
</organism>
<reference evidence="9 10" key="1">
    <citation type="submission" date="2015-07" db="EMBL/GenBank/DDBJ databases">
        <title>The genome of Dufourea novaeangliae.</title>
        <authorList>
            <person name="Pan H."/>
            <person name="Kapheim K."/>
        </authorList>
    </citation>
    <scope>NUCLEOTIDE SEQUENCE [LARGE SCALE GENOMIC DNA]</scope>
    <source>
        <strain evidence="9">0120121106</strain>
        <tissue evidence="9">Whole body</tissue>
    </source>
</reference>
<feature type="binding site" evidence="8">
    <location>
        <position position="180"/>
    </location>
    <ligand>
        <name>Mg(2+)</name>
        <dbReference type="ChEBI" id="CHEBI:18420"/>
    </ligand>
</feature>
<dbReference type="GO" id="GO:0046872">
    <property type="term" value="F:metal ion binding"/>
    <property type="evidence" value="ECO:0007669"/>
    <property type="project" value="UniProtKB-KW"/>
</dbReference>
<dbReference type="Pfam" id="PF06888">
    <property type="entry name" value="Put_Phosphatase"/>
    <property type="match status" value="1"/>
</dbReference>
<protein>
    <submittedName>
        <fullName evidence="9">Putative phosphatase phospho2</fullName>
    </submittedName>
</protein>
<evidence type="ECO:0000256" key="6">
    <source>
        <dbReference type="PIRSR" id="PIRSR031051-1"/>
    </source>
</evidence>
<evidence type="ECO:0000256" key="2">
    <source>
        <dbReference type="ARBA" id="ARBA00008541"/>
    </source>
</evidence>
<evidence type="ECO:0000256" key="1">
    <source>
        <dbReference type="ARBA" id="ARBA00001946"/>
    </source>
</evidence>
<evidence type="ECO:0000256" key="3">
    <source>
        <dbReference type="ARBA" id="ARBA00022723"/>
    </source>
</evidence>
<dbReference type="InterPro" id="IPR036412">
    <property type="entry name" value="HAD-like_sf"/>
</dbReference>
<name>A0A154NW46_DUFNO</name>
<evidence type="ECO:0000313" key="10">
    <source>
        <dbReference type="Proteomes" id="UP000076502"/>
    </source>
</evidence>
<keyword evidence="10" id="KW-1185">Reference proteome</keyword>
<feature type="non-terminal residue" evidence="9">
    <location>
        <position position="241"/>
    </location>
</feature>
<dbReference type="Proteomes" id="UP000076502">
    <property type="component" value="Unassembled WGS sequence"/>
</dbReference>
<evidence type="ECO:0000256" key="4">
    <source>
        <dbReference type="ARBA" id="ARBA00022801"/>
    </source>
</evidence>
<feature type="active site" description="Nucleophile" evidence="6">
    <location>
        <position position="10"/>
    </location>
</feature>
<keyword evidence="3 8" id="KW-0479">Metal-binding</keyword>
<evidence type="ECO:0000313" key="9">
    <source>
        <dbReference type="EMBL" id="KZC03915.1"/>
    </source>
</evidence>
<dbReference type="InterPro" id="IPR006384">
    <property type="entry name" value="HAD_hydro_PyrdxlP_Pase-like"/>
</dbReference>
<dbReference type="SUPFAM" id="SSF56784">
    <property type="entry name" value="HAD-like"/>
    <property type="match status" value="1"/>
</dbReference>
<dbReference type="PIRSF" id="PIRSF031051">
    <property type="entry name" value="PyrdxlP_Pase_PHOSPHO2"/>
    <property type="match status" value="1"/>
</dbReference>